<dbReference type="PANTHER" id="PTHR35179:SF1">
    <property type="entry name" value="INTEGRAL MEMBRANE PROTEIN"/>
    <property type="match status" value="1"/>
</dbReference>
<comment type="caution">
    <text evidence="2">The sequence shown here is derived from an EMBL/GenBank/DDBJ whole genome shotgun (WGS) entry which is preliminary data.</text>
</comment>
<dbReference type="EMBL" id="VIGI01000011">
    <property type="protein sequence ID" value="KAB8293763.1"/>
    <property type="molecule type" value="Genomic_DNA"/>
</dbReference>
<organism evidence="2 3">
    <name type="scientific">Monilinia laxa</name>
    <name type="common">Brown rot fungus</name>
    <name type="synonym">Sclerotinia laxa</name>
    <dbReference type="NCBI Taxonomy" id="61186"/>
    <lineage>
        <taxon>Eukaryota</taxon>
        <taxon>Fungi</taxon>
        <taxon>Dikarya</taxon>
        <taxon>Ascomycota</taxon>
        <taxon>Pezizomycotina</taxon>
        <taxon>Leotiomycetes</taxon>
        <taxon>Helotiales</taxon>
        <taxon>Sclerotiniaceae</taxon>
        <taxon>Monilinia</taxon>
    </lineage>
</organism>
<name>A0A5N6JX81_MONLA</name>
<sequence>MLTLLSSNYVPQPTSHGDLAIASIAFGWTLGFGWLTTWTAYKQTKRVRERYGITRVHTPYVVMIWSEIFVCLSFSIICWLHLFGSIPPSFAFFFCILTLWALQVQFLLQIIVNRISILFTTKRKAMHLKIAIAVCITFINISVYCIWIPARLQISEKYIHLNDIWDRCEKSIYLAVDAWLNFYFMKTVHSKLVGNGLKKYKTLIKFNALLVAFSLGMDALIIGMMSLRNSFVYMQFHPLAYLVKLNIEMSMAELIAKVSVLPSNYLPPKNRIPLQIGIQTDISIKHDDVSDIDTLELEESNTVNDATPKVGKKFDHGRPVVFVGEDYEDTRAMRSEIDPRVKGGSWLNR</sequence>
<evidence type="ECO:0000313" key="2">
    <source>
        <dbReference type="EMBL" id="KAB8293763.1"/>
    </source>
</evidence>
<dbReference type="OrthoDB" id="3205825at2759"/>
<proteinExistence type="predicted"/>
<keyword evidence="1" id="KW-1133">Transmembrane helix</keyword>
<keyword evidence="1" id="KW-0812">Transmembrane</keyword>
<dbReference type="AlphaFoldDB" id="A0A5N6JX81"/>
<feature type="transmembrane region" description="Helical" evidence="1">
    <location>
        <begin position="130"/>
        <end position="150"/>
    </location>
</feature>
<dbReference type="PANTHER" id="PTHR35179">
    <property type="entry name" value="PROTEIN CBG02620"/>
    <property type="match status" value="1"/>
</dbReference>
<feature type="transmembrane region" description="Helical" evidence="1">
    <location>
        <begin position="20"/>
        <end position="41"/>
    </location>
</feature>
<feature type="transmembrane region" description="Helical" evidence="1">
    <location>
        <begin position="170"/>
        <end position="185"/>
    </location>
</feature>
<gene>
    <name evidence="2" type="ORF">EYC80_009248</name>
</gene>
<feature type="transmembrane region" description="Helical" evidence="1">
    <location>
        <begin position="90"/>
        <end position="110"/>
    </location>
</feature>
<keyword evidence="1" id="KW-0472">Membrane</keyword>
<feature type="transmembrane region" description="Helical" evidence="1">
    <location>
        <begin position="62"/>
        <end position="84"/>
    </location>
</feature>
<reference evidence="2 3" key="1">
    <citation type="submission" date="2019-06" db="EMBL/GenBank/DDBJ databases">
        <title>Genome Sequence of the Brown Rot Fungal Pathogen Monilinia laxa.</title>
        <authorList>
            <person name="De Miccolis Angelini R.M."/>
            <person name="Landi L."/>
            <person name="Abate D."/>
            <person name="Pollastro S."/>
            <person name="Romanazzi G."/>
            <person name="Faretra F."/>
        </authorList>
    </citation>
    <scope>NUCLEOTIDE SEQUENCE [LARGE SCALE GENOMIC DNA]</scope>
    <source>
        <strain evidence="2 3">Mlax316</strain>
    </source>
</reference>
<evidence type="ECO:0000256" key="1">
    <source>
        <dbReference type="SAM" id="Phobius"/>
    </source>
</evidence>
<keyword evidence="3" id="KW-1185">Reference proteome</keyword>
<accession>A0A5N6JX81</accession>
<evidence type="ECO:0000313" key="3">
    <source>
        <dbReference type="Proteomes" id="UP000326757"/>
    </source>
</evidence>
<dbReference type="Proteomes" id="UP000326757">
    <property type="component" value="Unassembled WGS sequence"/>
</dbReference>
<feature type="transmembrane region" description="Helical" evidence="1">
    <location>
        <begin position="206"/>
        <end position="227"/>
    </location>
</feature>
<protein>
    <submittedName>
        <fullName evidence="2">Uncharacterized protein</fullName>
    </submittedName>
</protein>